<keyword evidence="3" id="KW-1185">Reference proteome</keyword>
<accession>A0A6A6YWV3</accession>
<proteinExistence type="predicted"/>
<evidence type="ECO:0000313" key="3">
    <source>
        <dbReference type="Proteomes" id="UP000504636"/>
    </source>
</evidence>
<reference evidence="4" key="3">
    <citation type="submission" date="2025-04" db="UniProtKB">
        <authorList>
            <consortium name="RefSeq"/>
        </authorList>
    </citation>
    <scope>IDENTIFICATION</scope>
    <source>
        <strain evidence="4">CBS 304.34</strain>
    </source>
</reference>
<name>A0A6A6YWV3_9PEZI</name>
<feature type="region of interest" description="Disordered" evidence="1">
    <location>
        <begin position="104"/>
        <end position="147"/>
    </location>
</feature>
<dbReference type="EMBL" id="MU003696">
    <property type="protein sequence ID" value="KAF2813250.1"/>
    <property type="molecule type" value="Genomic_DNA"/>
</dbReference>
<dbReference type="OrthoDB" id="10344318at2759"/>
<dbReference type="AlphaFoldDB" id="A0A6A6YWV3"/>
<reference evidence="2 4" key="1">
    <citation type="journal article" date="2020" name="Stud. Mycol.">
        <title>101 Dothideomycetes genomes: a test case for predicting lifestyles and emergence of pathogens.</title>
        <authorList>
            <person name="Haridas S."/>
            <person name="Albert R."/>
            <person name="Binder M."/>
            <person name="Bloem J."/>
            <person name="Labutti K."/>
            <person name="Salamov A."/>
            <person name="Andreopoulos B."/>
            <person name="Baker S."/>
            <person name="Barry K."/>
            <person name="Bills G."/>
            <person name="Bluhm B."/>
            <person name="Cannon C."/>
            <person name="Castanera R."/>
            <person name="Culley D."/>
            <person name="Daum C."/>
            <person name="Ezra D."/>
            <person name="Gonzalez J."/>
            <person name="Henrissat B."/>
            <person name="Kuo A."/>
            <person name="Liang C."/>
            <person name="Lipzen A."/>
            <person name="Lutzoni F."/>
            <person name="Magnuson J."/>
            <person name="Mondo S."/>
            <person name="Nolan M."/>
            <person name="Ohm R."/>
            <person name="Pangilinan J."/>
            <person name="Park H.-J."/>
            <person name="Ramirez L."/>
            <person name="Alfaro M."/>
            <person name="Sun H."/>
            <person name="Tritt A."/>
            <person name="Yoshinaga Y."/>
            <person name="Zwiers L.-H."/>
            <person name="Turgeon B."/>
            <person name="Goodwin S."/>
            <person name="Spatafora J."/>
            <person name="Crous P."/>
            <person name="Grigoriev I."/>
        </authorList>
    </citation>
    <scope>NUCLEOTIDE SEQUENCE</scope>
    <source>
        <strain evidence="2 4">CBS 304.34</strain>
    </source>
</reference>
<sequence length="354" mass="39816">MPATEGQIQLQYSLPLPCKAVKTGDLPTMQLGQGQGHEDLPANFDRLTLDASNEASTTQLFPSPPDSPFKLPSLPASAMKLISPDRRDGFCPAGIHQFEFGHLEDISDEDLSDEDIDGAEDEDQDEEYEDFDFDAPPSNPFATESTESNKPIAISAFHDLELGTDPVFLLGKRIVRAFHNTDITCMIVLDTARRLTTPQAYLVIFVRKDHLAYLDAEDDGYSKAKRRDESPWQHRPDADHPIPTTFLADPAIQSADFDPSTRRSLRNSVYGLPLITEAISGYRVSTEITESADGMANVRNVYHRVIGYRTDRMEKLGYIWAERETPPNLTELVYFDVVMRARPVSLKQEWAYEM</sequence>
<feature type="compositionally biased region" description="Acidic residues" evidence="1">
    <location>
        <begin position="106"/>
        <end position="133"/>
    </location>
</feature>
<organism evidence="2">
    <name type="scientific">Mytilinidion resinicola</name>
    <dbReference type="NCBI Taxonomy" id="574789"/>
    <lineage>
        <taxon>Eukaryota</taxon>
        <taxon>Fungi</taxon>
        <taxon>Dikarya</taxon>
        <taxon>Ascomycota</taxon>
        <taxon>Pezizomycotina</taxon>
        <taxon>Dothideomycetes</taxon>
        <taxon>Pleosporomycetidae</taxon>
        <taxon>Mytilinidiales</taxon>
        <taxon>Mytilinidiaceae</taxon>
        <taxon>Mytilinidion</taxon>
    </lineage>
</organism>
<dbReference type="GeneID" id="54460295"/>
<gene>
    <name evidence="2 4" type="ORF">BDZ99DRAFT_460524</name>
</gene>
<dbReference type="Proteomes" id="UP000504636">
    <property type="component" value="Unplaced"/>
</dbReference>
<reference evidence="4" key="2">
    <citation type="submission" date="2020-04" db="EMBL/GenBank/DDBJ databases">
        <authorList>
            <consortium name="NCBI Genome Project"/>
        </authorList>
    </citation>
    <scope>NUCLEOTIDE SEQUENCE</scope>
    <source>
        <strain evidence="4">CBS 304.34</strain>
    </source>
</reference>
<evidence type="ECO:0000313" key="2">
    <source>
        <dbReference type="EMBL" id="KAF2813250.1"/>
    </source>
</evidence>
<evidence type="ECO:0000256" key="1">
    <source>
        <dbReference type="SAM" id="MobiDB-lite"/>
    </source>
</evidence>
<protein>
    <submittedName>
        <fullName evidence="2 4">Uncharacterized protein</fullName>
    </submittedName>
</protein>
<evidence type="ECO:0000313" key="4">
    <source>
        <dbReference type="RefSeq" id="XP_033580214.1"/>
    </source>
</evidence>
<dbReference type="RefSeq" id="XP_033580214.1">
    <property type="nucleotide sequence ID" value="XM_033719402.1"/>
</dbReference>